<dbReference type="OMA" id="HCIHPGD"/>
<dbReference type="Pfam" id="PF12070">
    <property type="entry name" value="SCAI"/>
    <property type="match status" value="1"/>
</dbReference>
<dbReference type="EMBL" id="AWWV01014531">
    <property type="protein sequence ID" value="OMO56146.1"/>
    <property type="molecule type" value="Genomic_DNA"/>
</dbReference>
<dbReference type="InterPro" id="IPR022709">
    <property type="entry name" value="SCAI"/>
</dbReference>
<dbReference type="GO" id="GO:0006351">
    <property type="term" value="P:DNA-templated transcription"/>
    <property type="evidence" value="ECO:0007669"/>
    <property type="project" value="InterPro"/>
</dbReference>
<dbReference type="GO" id="GO:0003714">
    <property type="term" value="F:transcription corepressor activity"/>
    <property type="evidence" value="ECO:0007669"/>
    <property type="project" value="InterPro"/>
</dbReference>
<name>A0A1R3GDL1_COCAP</name>
<dbReference type="Pfam" id="PF06391">
    <property type="entry name" value="MAT1"/>
    <property type="match status" value="1"/>
</dbReference>
<dbReference type="InterPro" id="IPR015877">
    <property type="entry name" value="MAT1_centre"/>
</dbReference>
<evidence type="ECO:0000313" key="2">
    <source>
        <dbReference type="EMBL" id="OMO56146.1"/>
    </source>
</evidence>
<evidence type="ECO:0000259" key="1">
    <source>
        <dbReference type="Pfam" id="PF06391"/>
    </source>
</evidence>
<dbReference type="STRING" id="210143.A0A1R3GDL1"/>
<dbReference type="OrthoDB" id="525027at2759"/>
<sequence length="792" mass="89124">MAEDDDVVPKTFRALVESADRKFARVRDFPSYGRAQGQHYFQKVFKAYMRLWKYQQEHRNELVKAGLNRWEIGEIAGRIGQLYFGQYMRTSEARFLVEAYIFYEAILKRRYFEGSNVKDLGVRFKELRFYARFLLVSLIMNRTEMVKVIVEKLRALVDDCKANFRETNFKEWKLVVQEIVRFMNVDTNFTVSSARPFRFCAKFDCHPNSVPYVARFHAKKILKFRDAILMSYHRNEVKFAELTLDAYRMLQCLEWEPSGSFYQKHPAEPKENGVAVEFSGTSGLIDMNLAADMTDPTLPPNPRKAILYRPSVTHLIAVMATICEELPPESIMLVYLSASGKPGHINASQVETSGGSRRTIRSKLASQNSVEQNCSTPETHINGKKGSSDFYDDYLWLGPKSNGGSSNLYPGDIIPFTRKPLFLVIDSDCSHAFKILHGAERGEQAALLLSPLRPSFKEPSSANITQNGSQFTFFLTAPLQAFCQMVGFSLSDCNVEVLNSAENILYTTFSKWEVMLCKSPSLDLVWAQVLSDPFLRRLIVRFIFCRAVLYAFCPPEESDQCLPVCLPQLPNSFSPKADVVQSSVSQLADLLKVADCFHFDDTFYGTVAPQISPPVGLSGVLQRFNKREEDFPSLREYNDYLEEVEDMVFNLVEGIDVQAIEERISKYQKENAEQIMINQAKKAEDLAAALAACKGVPLQADTDAGLNQGLQGGFGAAAQGQYAPTVAGGQPRPTGMAPQPLPLAGGVDMHGYALDDEEMMKLRAERGGRAGGWSIELSKRRALEEAFASIWV</sequence>
<keyword evidence="2" id="KW-0808">Transferase</keyword>
<comment type="caution">
    <text evidence="2">The sequence shown here is derived from an EMBL/GenBank/DDBJ whole genome shotgun (WGS) entry which is preliminary data.</text>
</comment>
<keyword evidence="2" id="KW-0418">Kinase</keyword>
<organism evidence="2 3">
    <name type="scientific">Corchorus capsularis</name>
    <name type="common">Jute</name>
    <dbReference type="NCBI Taxonomy" id="210143"/>
    <lineage>
        <taxon>Eukaryota</taxon>
        <taxon>Viridiplantae</taxon>
        <taxon>Streptophyta</taxon>
        <taxon>Embryophyta</taxon>
        <taxon>Tracheophyta</taxon>
        <taxon>Spermatophyta</taxon>
        <taxon>Magnoliopsida</taxon>
        <taxon>eudicotyledons</taxon>
        <taxon>Gunneridae</taxon>
        <taxon>Pentapetalae</taxon>
        <taxon>rosids</taxon>
        <taxon>malvids</taxon>
        <taxon>Malvales</taxon>
        <taxon>Malvaceae</taxon>
        <taxon>Grewioideae</taxon>
        <taxon>Apeibeae</taxon>
        <taxon>Corchorus</taxon>
    </lineage>
</organism>
<dbReference type="AlphaFoldDB" id="A0A1R3GDL1"/>
<accession>A0A1R3GDL1</accession>
<proteinExistence type="predicted"/>
<evidence type="ECO:0000313" key="3">
    <source>
        <dbReference type="Proteomes" id="UP000188268"/>
    </source>
</evidence>
<dbReference type="PANTHER" id="PTHR21243">
    <property type="entry name" value="PROTEIN SCAI"/>
    <property type="match status" value="1"/>
</dbReference>
<feature type="domain" description="MAT1 centre" evidence="1">
    <location>
        <begin position="620"/>
        <end position="687"/>
    </location>
</feature>
<keyword evidence="3" id="KW-1185">Reference proteome</keyword>
<reference evidence="2 3" key="1">
    <citation type="submission" date="2013-09" db="EMBL/GenBank/DDBJ databases">
        <title>Corchorus capsularis genome sequencing.</title>
        <authorList>
            <person name="Alam M."/>
            <person name="Haque M.S."/>
            <person name="Islam M.S."/>
            <person name="Emdad E.M."/>
            <person name="Islam M.M."/>
            <person name="Ahmed B."/>
            <person name="Halim A."/>
            <person name="Hossen Q.M.M."/>
            <person name="Hossain M.Z."/>
            <person name="Ahmed R."/>
            <person name="Khan M.M."/>
            <person name="Islam R."/>
            <person name="Rashid M.M."/>
            <person name="Khan S.A."/>
            <person name="Rahman M.S."/>
            <person name="Alam M."/>
        </authorList>
    </citation>
    <scope>NUCLEOTIDE SEQUENCE [LARGE SCALE GENOMIC DNA]</scope>
    <source>
        <strain evidence="3">cv. CVL-1</strain>
        <tissue evidence="2">Whole seedling</tissue>
    </source>
</reference>
<protein>
    <submittedName>
        <fullName evidence="2">Cdk-activating kinase assembly factor MAT1, centre</fullName>
    </submittedName>
</protein>
<dbReference type="Proteomes" id="UP000188268">
    <property type="component" value="Unassembled WGS sequence"/>
</dbReference>
<dbReference type="GO" id="GO:0016301">
    <property type="term" value="F:kinase activity"/>
    <property type="evidence" value="ECO:0007669"/>
    <property type="project" value="UniProtKB-KW"/>
</dbReference>
<dbReference type="Gramene" id="OMO56146">
    <property type="protein sequence ID" value="OMO56146"/>
    <property type="gene ID" value="CCACVL1_26721"/>
</dbReference>
<gene>
    <name evidence="2" type="ORF">CCACVL1_26721</name>
</gene>